<proteinExistence type="predicted"/>
<name>A0A098DEG9_GIBZE</name>
<evidence type="ECO:0000313" key="2">
    <source>
        <dbReference type="EnsemblFungi" id="CEF77368"/>
    </source>
</evidence>
<reference evidence="2 3" key="2">
    <citation type="journal article" date="2010" name="Nature">
        <title>Comparative genomics reveals mobile pathogenicity chromosomes in Fusarium.</title>
        <authorList>
            <person name="Ma L.J."/>
            <person name="van der Does H.C."/>
            <person name="Borkovich K.A."/>
            <person name="Coleman J.J."/>
            <person name="Daboussi M.J."/>
            <person name="Di Pietro A."/>
            <person name="Dufresne M."/>
            <person name="Freitag M."/>
            <person name="Grabherr M."/>
            <person name="Henrissat B."/>
            <person name="Houterman P.M."/>
            <person name="Kang S."/>
            <person name="Shim W.B."/>
            <person name="Woloshuk C."/>
            <person name="Xie X."/>
            <person name="Xu J.R."/>
            <person name="Antoniw J."/>
            <person name="Baker S.E."/>
            <person name="Bluhm B.H."/>
            <person name="Breakspear A."/>
            <person name="Brown D.W."/>
            <person name="Butchko R.A."/>
            <person name="Chapman S."/>
            <person name="Coulson R."/>
            <person name="Coutinho P.M."/>
            <person name="Danchin E.G."/>
            <person name="Diener A."/>
            <person name="Gale L.R."/>
            <person name="Gardiner D.M."/>
            <person name="Goff S."/>
            <person name="Hammond-Kosack K.E."/>
            <person name="Hilburn K."/>
            <person name="Hua-Van A."/>
            <person name="Jonkers W."/>
            <person name="Kazan K."/>
            <person name="Kodira C.D."/>
            <person name="Koehrsen M."/>
            <person name="Kumar L."/>
            <person name="Lee Y.H."/>
            <person name="Li L."/>
            <person name="Manners J.M."/>
            <person name="Miranda-Saavedra D."/>
            <person name="Mukherjee M."/>
            <person name="Park G."/>
            <person name="Park J."/>
            <person name="Park S.Y."/>
            <person name="Proctor R.H."/>
            <person name="Regev A."/>
            <person name="Ruiz-Roldan M.C."/>
            <person name="Sain D."/>
            <person name="Sakthikumar S."/>
            <person name="Sykes S."/>
            <person name="Schwartz D.C."/>
            <person name="Turgeon B.G."/>
            <person name="Wapinski I."/>
            <person name="Yoder O."/>
            <person name="Young S."/>
            <person name="Zeng Q."/>
            <person name="Zhou S."/>
            <person name="Galagan J."/>
            <person name="Cuomo C.A."/>
            <person name="Kistler H.C."/>
            <person name="Rep M."/>
        </authorList>
    </citation>
    <scope>GENOME REANNOTATION</scope>
    <source>
        <strain evidence="3">ATCC MYA-4620 / CBS 123657 / FGSC 9075 / NRRL 31084 / PH-1</strain>
        <strain evidence="2">PH-1 / ATCC MYA-4620 / FGSC 9075 / NRRL 31084</strain>
    </source>
</reference>
<accession>A0A098DEG9</accession>
<reference evidence="1 3" key="3">
    <citation type="journal article" date="2015" name="BMC Genomics">
        <title>The completed genome sequence of the pathogenic ascomycete fungus Fusarium graminearum.</title>
        <authorList>
            <person name="King R."/>
            <person name="Urban M."/>
            <person name="Hammond-Kosack M.C."/>
            <person name="Hassani-Pak K."/>
            <person name="Hammond-Kosack K.E."/>
        </authorList>
    </citation>
    <scope>NUCLEOTIDE SEQUENCE [LARGE SCALE GENOMIC DNA]</scope>
    <source>
        <strain evidence="3">ATCC MYA-4620 / CBS 123657 / FGSC 9075 / NRRL 31084 / PH-1</strain>
        <strain evidence="1">PH-1</strain>
    </source>
</reference>
<keyword evidence="3" id="KW-1185">Reference proteome</keyword>
<gene>
    <name evidence="1" type="ORF">FGRAMPH1_01T11131</name>
</gene>
<dbReference type="VEuPathDB" id="FungiDB:FGRAMPH1_01G11131"/>
<dbReference type="Proteomes" id="UP000070720">
    <property type="component" value="Chromosome 2"/>
</dbReference>
<reference evidence="2 3" key="1">
    <citation type="journal article" date="2007" name="Science">
        <title>The Fusarium graminearum genome reveals a link between localized polymorphism and pathogen specialization.</title>
        <authorList>
            <person name="Cuomo C.A."/>
            <person name="Gueldener U."/>
            <person name="Xu J.-R."/>
            <person name="Trail F."/>
            <person name="Turgeon B.G."/>
            <person name="Di Pietro A."/>
            <person name="Walton J.D."/>
            <person name="Ma L.-J."/>
            <person name="Baker S.E."/>
            <person name="Rep M."/>
            <person name="Adam G."/>
            <person name="Antoniw J."/>
            <person name="Baldwin T."/>
            <person name="Calvo S.E."/>
            <person name="Chang Y.-L."/>
            <person name="DeCaprio D."/>
            <person name="Gale L.R."/>
            <person name="Gnerre S."/>
            <person name="Goswami R.S."/>
            <person name="Hammond-Kosack K."/>
            <person name="Harris L.J."/>
            <person name="Hilburn K."/>
            <person name="Kennell J.C."/>
            <person name="Kroken S."/>
            <person name="Magnuson J.K."/>
            <person name="Mannhaupt G."/>
            <person name="Mauceli E.W."/>
            <person name="Mewes H.-W."/>
            <person name="Mitterbauer R."/>
            <person name="Muehlbauer G."/>
            <person name="Muensterkoetter M."/>
            <person name="Nelson D."/>
            <person name="O'Donnell K."/>
            <person name="Ouellet T."/>
            <person name="Qi W."/>
            <person name="Quesneville H."/>
            <person name="Roncero M.I.G."/>
            <person name="Seong K.-Y."/>
            <person name="Tetko I.V."/>
            <person name="Urban M."/>
            <person name="Waalwijk C."/>
            <person name="Ward T.J."/>
            <person name="Yao J."/>
            <person name="Birren B.W."/>
            <person name="Kistler H.C."/>
        </authorList>
    </citation>
    <scope>NUCLEOTIDE SEQUENCE [LARGE SCALE GENOMIC DNA]</scope>
    <source>
        <strain evidence="3">ATCC MYA-4620 / CBS 123657 / FGSC 9075 / NRRL 31084 / PH-1</strain>
        <strain evidence="2">PH-1 / ATCC MYA-4620 / FGSC 9075 / NRRL 31084</strain>
    </source>
</reference>
<dbReference type="InParanoid" id="A0A098DEG9"/>
<protein>
    <submittedName>
        <fullName evidence="1">Chromosome 2, complete genome</fullName>
    </submittedName>
</protein>
<evidence type="ECO:0000313" key="3">
    <source>
        <dbReference type="Proteomes" id="UP000070720"/>
    </source>
</evidence>
<reference evidence="2" key="4">
    <citation type="submission" date="2017-01" db="UniProtKB">
        <authorList>
            <consortium name="EnsemblFungi"/>
        </authorList>
    </citation>
    <scope>IDENTIFICATION</scope>
    <source>
        <strain evidence="2">PH-1 / ATCC MYA-4620 / FGSC 9075 / NRRL 31084</strain>
    </source>
</reference>
<organism evidence="1 3">
    <name type="scientific">Gibberella zeae (strain ATCC MYA-4620 / CBS 123657 / FGSC 9075 / NRRL 31084 / PH-1)</name>
    <name type="common">Wheat head blight fungus</name>
    <name type="synonym">Fusarium graminearum</name>
    <dbReference type="NCBI Taxonomy" id="229533"/>
    <lineage>
        <taxon>Eukaryota</taxon>
        <taxon>Fungi</taxon>
        <taxon>Dikarya</taxon>
        <taxon>Ascomycota</taxon>
        <taxon>Pezizomycotina</taxon>
        <taxon>Sordariomycetes</taxon>
        <taxon>Hypocreomycetidae</taxon>
        <taxon>Hypocreales</taxon>
        <taxon>Nectriaceae</taxon>
        <taxon>Fusarium</taxon>
    </lineage>
</organism>
<accession>A0A0E0S1J3</accession>
<evidence type="ECO:0000313" key="1">
    <source>
        <dbReference type="EMBL" id="CEF77368.1"/>
    </source>
</evidence>
<dbReference type="EMBL" id="HG970333">
    <property type="protein sequence ID" value="CEF77368.1"/>
    <property type="molecule type" value="Genomic_DNA"/>
</dbReference>
<dbReference type="AlphaFoldDB" id="A0A098DEG9"/>
<dbReference type="EnsemblFungi" id="CEF77368">
    <property type="protein sequence ID" value="CEF77368"/>
    <property type="gene ID" value="FGRRES_15526"/>
</dbReference>
<sequence length="74" mass="8664">MTRNTSTTHTKLNMHDADTGWHHVEVMFYLTVPDSQYQGYSSFKDRYVDSTRLSRAPLSNIRVHPHVLACTQRR</sequence>